<name>A0AAJ6VWA0_9ACAR</name>
<feature type="compositionally biased region" description="Acidic residues" evidence="9">
    <location>
        <begin position="1372"/>
        <end position="1382"/>
    </location>
</feature>
<dbReference type="PANTHER" id="PTHR37984:SF15">
    <property type="entry name" value="INTEGRASE CATALYTIC DOMAIN-CONTAINING PROTEIN"/>
    <property type="match status" value="1"/>
</dbReference>
<dbReference type="InterPro" id="IPR001584">
    <property type="entry name" value="Integrase_cat-core"/>
</dbReference>
<dbReference type="GO" id="GO:0008270">
    <property type="term" value="F:zinc ion binding"/>
    <property type="evidence" value="ECO:0007669"/>
    <property type="project" value="UniProtKB-KW"/>
</dbReference>
<organism evidence="13 14">
    <name type="scientific">Galendromus occidentalis</name>
    <name type="common">western predatory mite</name>
    <dbReference type="NCBI Taxonomy" id="34638"/>
    <lineage>
        <taxon>Eukaryota</taxon>
        <taxon>Metazoa</taxon>
        <taxon>Ecdysozoa</taxon>
        <taxon>Arthropoda</taxon>
        <taxon>Chelicerata</taxon>
        <taxon>Arachnida</taxon>
        <taxon>Acari</taxon>
        <taxon>Parasitiformes</taxon>
        <taxon>Mesostigmata</taxon>
        <taxon>Gamasina</taxon>
        <taxon>Phytoseioidea</taxon>
        <taxon>Phytoseiidae</taxon>
        <taxon>Typhlodrominae</taxon>
        <taxon>Galendromus</taxon>
    </lineage>
</organism>
<dbReference type="RefSeq" id="XP_003740380.1">
    <property type="nucleotide sequence ID" value="XM_003740332.1"/>
</dbReference>
<keyword evidence="4" id="KW-0540">Nuclease</keyword>
<keyword evidence="2" id="KW-0808">Transferase</keyword>
<keyword evidence="8" id="KW-0862">Zinc</keyword>
<keyword evidence="13" id="KW-1185">Reference proteome</keyword>
<evidence type="ECO:0000256" key="1">
    <source>
        <dbReference type="ARBA" id="ARBA00012493"/>
    </source>
</evidence>
<dbReference type="SUPFAM" id="SSF50630">
    <property type="entry name" value="Acid proteases"/>
    <property type="match status" value="1"/>
</dbReference>
<keyword evidence="3" id="KW-0548">Nucleotidyltransferase</keyword>
<dbReference type="GeneID" id="100900440"/>
<dbReference type="Gene3D" id="1.10.340.70">
    <property type="match status" value="1"/>
</dbReference>
<evidence type="ECO:0000256" key="9">
    <source>
        <dbReference type="SAM" id="MobiDB-lite"/>
    </source>
</evidence>
<evidence type="ECO:0000256" key="5">
    <source>
        <dbReference type="ARBA" id="ARBA00022759"/>
    </source>
</evidence>
<feature type="compositionally biased region" description="Polar residues" evidence="9">
    <location>
        <begin position="1338"/>
        <end position="1355"/>
    </location>
</feature>
<feature type="domain" description="CCHC-type" evidence="10">
    <location>
        <begin position="251"/>
        <end position="264"/>
    </location>
</feature>
<dbReference type="PROSITE" id="PS50158">
    <property type="entry name" value="ZF_CCHC"/>
    <property type="match status" value="1"/>
</dbReference>
<evidence type="ECO:0000313" key="13">
    <source>
        <dbReference type="Proteomes" id="UP000694867"/>
    </source>
</evidence>
<dbReference type="InterPro" id="IPR043502">
    <property type="entry name" value="DNA/RNA_pol_sf"/>
</dbReference>
<evidence type="ECO:0000256" key="2">
    <source>
        <dbReference type="ARBA" id="ARBA00022679"/>
    </source>
</evidence>
<feature type="domain" description="Integrase catalytic" evidence="12">
    <location>
        <begin position="1027"/>
        <end position="1189"/>
    </location>
</feature>
<dbReference type="InterPro" id="IPR021109">
    <property type="entry name" value="Peptidase_aspartic_dom_sf"/>
</dbReference>
<dbReference type="PROSITE" id="PS50878">
    <property type="entry name" value="RT_POL"/>
    <property type="match status" value="1"/>
</dbReference>
<dbReference type="FunFam" id="3.10.20.370:FF:000001">
    <property type="entry name" value="Retrovirus-related Pol polyprotein from transposon 17.6-like protein"/>
    <property type="match status" value="1"/>
</dbReference>
<dbReference type="Pfam" id="PF17917">
    <property type="entry name" value="RT_RNaseH"/>
    <property type="match status" value="1"/>
</dbReference>
<dbReference type="GO" id="GO:0042575">
    <property type="term" value="C:DNA polymerase complex"/>
    <property type="evidence" value="ECO:0007669"/>
    <property type="project" value="UniProtKB-ARBA"/>
</dbReference>
<dbReference type="FunFam" id="1.10.340.70:FF:000004">
    <property type="entry name" value="Retrovirus-related Pol polyprotein from transposon 297-like Protein"/>
    <property type="match status" value="1"/>
</dbReference>
<evidence type="ECO:0000259" key="12">
    <source>
        <dbReference type="PROSITE" id="PS50994"/>
    </source>
</evidence>
<evidence type="ECO:0000259" key="11">
    <source>
        <dbReference type="PROSITE" id="PS50878"/>
    </source>
</evidence>
<dbReference type="InterPro" id="IPR043128">
    <property type="entry name" value="Rev_trsase/Diguanyl_cyclase"/>
</dbReference>
<dbReference type="GO" id="GO:0006508">
    <property type="term" value="P:proteolysis"/>
    <property type="evidence" value="ECO:0007669"/>
    <property type="project" value="InterPro"/>
</dbReference>
<evidence type="ECO:0000259" key="10">
    <source>
        <dbReference type="PROSITE" id="PS50158"/>
    </source>
</evidence>
<dbReference type="InterPro" id="IPR001969">
    <property type="entry name" value="Aspartic_peptidase_AS"/>
</dbReference>
<feature type="region of interest" description="Disordered" evidence="9">
    <location>
        <begin position="1372"/>
        <end position="1453"/>
    </location>
</feature>
<dbReference type="InterPro" id="IPR050951">
    <property type="entry name" value="Retrovirus_Pol_polyprotein"/>
</dbReference>
<protein>
    <recommendedName>
        <fullName evidence="1">RNA-directed DNA polymerase</fullName>
        <ecNumber evidence="1">2.7.7.49</ecNumber>
    </recommendedName>
</protein>
<dbReference type="SUPFAM" id="SSF56672">
    <property type="entry name" value="DNA/RNA polymerases"/>
    <property type="match status" value="1"/>
</dbReference>
<dbReference type="Gene3D" id="4.10.60.10">
    <property type="entry name" value="Zinc finger, CCHC-type"/>
    <property type="match status" value="1"/>
</dbReference>
<dbReference type="PROSITE" id="PS50994">
    <property type="entry name" value="INTEGRASE"/>
    <property type="match status" value="1"/>
</dbReference>
<dbReference type="PROSITE" id="PS00141">
    <property type="entry name" value="ASP_PROTEASE"/>
    <property type="match status" value="1"/>
</dbReference>
<dbReference type="SUPFAM" id="SSF53098">
    <property type="entry name" value="Ribonuclease H-like"/>
    <property type="match status" value="1"/>
</dbReference>
<feature type="domain" description="Reverse transcriptase" evidence="11">
    <location>
        <begin position="490"/>
        <end position="666"/>
    </location>
</feature>
<dbReference type="Gene3D" id="3.30.70.270">
    <property type="match status" value="2"/>
</dbReference>
<evidence type="ECO:0000256" key="3">
    <source>
        <dbReference type="ARBA" id="ARBA00022695"/>
    </source>
</evidence>
<feature type="compositionally biased region" description="Acidic residues" evidence="9">
    <location>
        <begin position="1411"/>
        <end position="1427"/>
    </location>
</feature>
<dbReference type="Gene3D" id="2.40.70.10">
    <property type="entry name" value="Acid Proteases"/>
    <property type="match status" value="1"/>
</dbReference>
<feature type="region of interest" description="Disordered" evidence="9">
    <location>
        <begin position="1324"/>
        <end position="1359"/>
    </location>
</feature>
<evidence type="ECO:0000256" key="4">
    <source>
        <dbReference type="ARBA" id="ARBA00022722"/>
    </source>
</evidence>
<evidence type="ECO:0000256" key="8">
    <source>
        <dbReference type="PROSITE-ProRule" id="PRU00047"/>
    </source>
</evidence>
<feature type="compositionally biased region" description="Basic and acidic residues" evidence="9">
    <location>
        <begin position="1394"/>
        <end position="1404"/>
    </location>
</feature>
<dbReference type="GO" id="GO:0015074">
    <property type="term" value="P:DNA integration"/>
    <property type="evidence" value="ECO:0007669"/>
    <property type="project" value="InterPro"/>
</dbReference>
<evidence type="ECO:0000256" key="7">
    <source>
        <dbReference type="ARBA" id="ARBA00022918"/>
    </source>
</evidence>
<evidence type="ECO:0000313" key="14">
    <source>
        <dbReference type="RefSeq" id="XP_003740380.1"/>
    </source>
</evidence>
<dbReference type="PANTHER" id="PTHR37984">
    <property type="entry name" value="PROTEIN CBG26694"/>
    <property type="match status" value="1"/>
</dbReference>
<dbReference type="GO" id="GO:0003676">
    <property type="term" value="F:nucleic acid binding"/>
    <property type="evidence" value="ECO:0007669"/>
    <property type="project" value="InterPro"/>
</dbReference>
<dbReference type="InterPro" id="IPR036875">
    <property type="entry name" value="Znf_CCHC_sf"/>
</dbReference>
<dbReference type="GO" id="GO:0004519">
    <property type="term" value="F:endonuclease activity"/>
    <property type="evidence" value="ECO:0007669"/>
    <property type="project" value="UniProtKB-KW"/>
</dbReference>
<dbReference type="Gene3D" id="3.10.10.10">
    <property type="entry name" value="HIV Type 1 Reverse Transcriptase, subunit A, domain 1"/>
    <property type="match status" value="1"/>
</dbReference>
<dbReference type="Pfam" id="PF17921">
    <property type="entry name" value="Integrase_H2C2"/>
    <property type="match status" value="1"/>
</dbReference>
<dbReference type="InterPro" id="IPR001878">
    <property type="entry name" value="Znf_CCHC"/>
</dbReference>
<dbReference type="Gene3D" id="3.30.420.10">
    <property type="entry name" value="Ribonuclease H-like superfamily/Ribonuclease H"/>
    <property type="match status" value="1"/>
</dbReference>
<keyword evidence="8" id="KW-0863">Zinc-finger</keyword>
<keyword evidence="5" id="KW-0255">Endonuclease</keyword>
<keyword evidence="7" id="KW-0695">RNA-directed DNA polymerase</keyword>
<dbReference type="InterPro" id="IPR041588">
    <property type="entry name" value="Integrase_H2C2"/>
</dbReference>
<dbReference type="CDD" id="cd01647">
    <property type="entry name" value="RT_LTR"/>
    <property type="match status" value="1"/>
</dbReference>
<dbReference type="GO" id="GO:0003964">
    <property type="term" value="F:RNA-directed DNA polymerase activity"/>
    <property type="evidence" value="ECO:0007669"/>
    <property type="project" value="UniProtKB-KW"/>
</dbReference>
<dbReference type="InterPro" id="IPR000477">
    <property type="entry name" value="RT_dom"/>
</dbReference>
<feature type="compositionally biased region" description="Acidic residues" evidence="9">
    <location>
        <begin position="1324"/>
        <end position="1333"/>
    </location>
</feature>
<proteinExistence type="predicted"/>
<dbReference type="Pfam" id="PF00078">
    <property type="entry name" value="RVT_1"/>
    <property type="match status" value="1"/>
</dbReference>
<dbReference type="GO" id="GO:0004190">
    <property type="term" value="F:aspartic-type endopeptidase activity"/>
    <property type="evidence" value="ECO:0007669"/>
    <property type="project" value="InterPro"/>
</dbReference>
<reference evidence="14" key="1">
    <citation type="submission" date="2025-08" db="UniProtKB">
        <authorList>
            <consortium name="RefSeq"/>
        </authorList>
    </citation>
    <scope>IDENTIFICATION</scope>
</reference>
<dbReference type="SUPFAM" id="SSF57756">
    <property type="entry name" value="Retrovirus zinc finger-like domains"/>
    <property type="match status" value="1"/>
</dbReference>
<evidence type="ECO:0000256" key="6">
    <source>
        <dbReference type="ARBA" id="ARBA00022801"/>
    </source>
</evidence>
<dbReference type="CDD" id="cd09274">
    <property type="entry name" value="RNase_HI_RT_Ty3"/>
    <property type="match status" value="1"/>
</dbReference>
<dbReference type="KEGG" id="goe:100900440"/>
<dbReference type="Proteomes" id="UP000694867">
    <property type="component" value="Unplaced"/>
</dbReference>
<keyword evidence="6" id="KW-0378">Hydrolase</keyword>
<gene>
    <name evidence="14" type="primary">LOC100900440</name>
</gene>
<dbReference type="InterPro" id="IPR036397">
    <property type="entry name" value="RNaseH_sf"/>
</dbReference>
<sequence>MTDNGGVFAPAAFWSDKGSSPPIPWEEWIENFEVYLIARGNTSTWTVERKVATLKHCLGVAGHAAYREIESMPAVGATEYEKVVFRLSKRFAVEKGLAARRMDFAARKQNQGESVREFVGALRKLAGKCMFPITADDAIITQLTVNTTSDAVREKLLNAKEGTSFEELIALATRTEINEKEAKSLGNSVNGHSMFDKTDINQVRSQRGAGYRARGSTSRRTPMLNSASCGRCGNTGHDAQSNKCPARRVECWRCRREGHYAKFCGSRNQMGVNYVDTSLEGNEASPVVGDPYEEEPTASYRSMGAINSNVQIYYLSYQPLGNQILVMADIEDRKINFLVDTGASVSILNVQDFGGKVSDLTKTPIVLKSYKGECIENLGYFRSTVRVGERVAACGFFVVRSGRSLLGCDALQALGLRIDCSRMKCEINEITEENVREKFGDLFENRLGKVLGFEHAVREKRGARPLQQKVRRLPLTVREQVREELERLETSDVIERIESSEWISALVVVSRKDGRIRLCVDLRAVNAAIVADVFPLPHFEDLLTRLGSARVFSKLDARSAYHQVELAENSRDLTAFITPWGLFRFKRVPFGLASAPAAFQRLMEQILWGIEGVIIYLDDVLIFGENEREHDDRLQAVLLAIRKAGMVLNAKCVIRVTEIEFVGYSIGAGGIRPTAGNMRAIEDLPEPRNASQIKSVLGTTSFYMRCVPNFSTIAEPLRRLLKADSPFVWGKEQGDAFKKLKNEIVNAKPLAVFDHTKETIVATDASNVGCGACLLQVHADGERPVSFASCALSDAQMKYSAGEKEALAVVFAVERWRIFLYGRRFRVRTDHQALVALLGSTTSVRASMRIARWAERLREYNFSVEYKPGANNNVPDMLSRLPTNERFQTQGDDDKVIAFLEGLLKPISYMEIAAQSESDTELINVRKWLITNNRELVKRVWWPIIAELSVENMIVMRSNRVVLPVSLRQRAIDIAHRDAHQGIVRTKQRLRQIYWWPGMDSDTELAIKNCGICSSSERTATARTAPIVTTPWPSSAWERLAVDIRGPDSSCGLQCRFAVVIIDYFSKWVEVELMAEVTAHKLVEMFRKLIHREGIPQEIVSDNGVQFISQEFTKMIEEFGIKHIKTPVYHPMSNGLCERFNRTLGGFLETAKHTGGDLRKKLVEMIGAYNSTPQATTGKSPAELIHGKRMRTKLDITNHQKEYTEEHETLRQQIAAKQLKQKIYADQRRAAKQEEYNVGDWVRTKKPQAKKGETRYNLPARIERRYGKNTFKISDGRIWHQNQFIRGKPSIGAATVRQQTVQGAPEHPVWYGSLNCFDDEENAEVVDNEQDPGEESRTGSASQPKVDRSGSNSVGGSLDADHTEAVQTINEQPEDICDEKEPDTDHITQPVDDGSMKKIERAPTRDSSAMEVEEGGLAECPSDEEFHDVETTPRAAQKAAVKKRTAEDPNTPETCIRKASHRIRKRPKYLDDYVSR</sequence>
<dbReference type="FunFam" id="3.30.420.10:FF:000063">
    <property type="entry name" value="Retrovirus-related Pol polyprotein from transposon 297-like Protein"/>
    <property type="match status" value="1"/>
</dbReference>
<dbReference type="InterPro" id="IPR012337">
    <property type="entry name" value="RNaseH-like_sf"/>
</dbReference>
<accession>A0AAJ6VWA0</accession>
<dbReference type="FunFam" id="3.30.70.270:FF:000020">
    <property type="entry name" value="Transposon Tf2-6 polyprotein-like Protein"/>
    <property type="match status" value="1"/>
</dbReference>
<dbReference type="InterPro" id="IPR041373">
    <property type="entry name" value="RT_RNaseH"/>
</dbReference>
<dbReference type="Pfam" id="PF00665">
    <property type="entry name" value="rve"/>
    <property type="match status" value="1"/>
</dbReference>
<dbReference type="EC" id="2.7.7.49" evidence="1"/>
<keyword evidence="8" id="KW-0479">Metal-binding</keyword>